<dbReference type="SUPFAM" id="SSF53474">
    <property type="entry name" value="alpha/beta-Hydrolases"/>
    <property type="match status" value="1"/>
</dbReference>
<organism evidence="3 4">
    <name type="scientific">Rufibacter sediminis</name>
    <dbReference type="NCBI Taxonomy" id="2762756"/>
    <lineage>
        <taxon>Bacteria</taxon>
        <taxon>Pseudomonadati</taxon>
        <taxon>Bacteroidota</taxon>
        <taxon>Cytophagia</taxon>
        <taxon>Cytophagales</taxon>
        <taxon>Hymenobacteraceae</taxon>
        <taxon>Rufibacter</taxon>
    </lineage>
</organism>
<dbReference type="EMBL" id="JACOAF010000023">
    <property type="protein sequence ID" value="MBC3540097.1"/>
    <property type="molecule type" value="Genomic_DNA"/>
</dbReference>
<dbReference type="Gene3D" id="3.40.50.1820">
    <property type="entry name" value="alpha/beta hydrolase"/>
    <property type="match status" value="1"/>
</dbReference>
<protein>
    <submittedName>
        <fullName evidence="3">Alpha/beta hydrolase</fullName>
    </submittedName>
</protein>
<dbReference type="Pfam" id="PF20434">
    <property type="entry name" value="BD-FAE"/>
    <property type="match status" value="1"/>
</dbReference>
<proteinExistence type="predicted"/>
<name>A0ABR6VT77_9BACT</name>
<keyword evidence="4" id="KW-1185">Reference proteome</keyword>
<gene>
    <name evidence="3" type="ORF">H7U12_10410</name>
</gene>
<evidence type="ECO:0000259" key="2">
    <source>
        <dbReference type="Pfam" id="PF20434"/>
    </source>
</evidence>
<dbReference type="GO" id="GO:0016787">
    <property type="term" value="F:hydrolase activity"/>
    <property type="evidence" value="ECO:0007669"/>
    <property type="project" value="UniProtKB-KW"/>
</dbReference>
<evidence type="ECO:0000313" key="3">
    <source>
        <dbReference type="EMBL" id="MBC3540097.1"/>
    </source>
</evidence>
<reference evidence="3 4" key="1">
    <citation type="journal article" date="2019" name="Int. J. Syst. Evol. Microbiol.">
        <title>Rufibacter sediminis sp. nov., isolated from freshwater lake sediment.</title>
        <authorList>
            <person name="Qu J.H."/>
            <person name="Zhang L.J."/>
            <person name="Fu Y.H."/>
            <person name="Li H.F."/>
        </authorList>
    </citation>
    <scope>NUCLEOTIDE SEQUENCE [LARGE SCALE GENOMIC DNA]</scope>
    <source>
        <strain evidence="3 4">H-1</strain>
    </source>
</reference>
<evidence type="ECO:0000313" key="4">
    <source>
        <dbReference type="Proteomes" id="UP000659698"/>
    </source>
</evidence>
<keyword evidence="1 3" id="KW-0378">Hydrolase</keyword>
<sequence>MDIYLCEEASTQENKNFTIVFLHGGAFYLSDKSLEEKYIQPYLDKGLNVVNMNYRLKRGIPVATEDLINALNFLAANSAAYPLNLSKTILAGFSAGAHMASLIGLSANNPEYPVKLNSGIKISGIINFSGLVAGLDAVEKAFMQHETQTMREIGKALFPFWEGYTLKEVVSKYEPITYFDQEDPPYFLWYGGKDDQIPPSTFETFVQLLNSNPSKNEVIFSPDSNHFPNATERVEIYNRIFAFLDRL</sequence>
<comment type="caution">
    <text evidence="3">The sequence shown here is derived from an EMBL/GenBank/DDBJ whole genome shotgun (WGS) entry which is preliminary data.</text>
</comment>
<dbReference type="InterPro" id="IPR049492">
    <property type="entry name" value="BD-FAE-like_dom"/>
</dbReference>
<accession>A0ABR6VT77</accession>
<evidence type="ECO:0000256" key="1">
    <source>
        <dbReference type="ARBA" id="ARBA00022801"/>
    </source>
</evidence>
<dbReference type="InterPro" id="IPR029058">
    <property type="entry name" value="AB_hydrolase_fold"/>
</dbReference>
<feature type="domain" description="BD-FAE-like" evidence="2">
    <location>
        <begin position="1"/>
        <end position="205"/>
    </location>
</feature>
<dbReference type="RefSeq" id="WP_186637089.1">
    <property type="nucleotide sequence ID" value="NZ_JACOAF010000023.1"/>
</dbReference>
<dbReference type="PANTHER" id="PTHR48081">
    <property type="entry name" value="AB HYDROLASE SUPERFAMILY PROTEIN C4A8.06C"/>
    <property type="match status" value="1"/>
</dbReference>
<dbReference type="Proteomes" id="UP000659698">
    <property type="component" value="Unassembled WGS sequence"/>
</dbReference>
<dbReference type="InterPro" id="IPR050300">
    <property type="entry name" value="GDXG_lipolytic_enzyme"/>
</dbReference>